<gene>
    <name evidence="3" type="ORF">DQQ10_06370</name>
</gene>
<dbReference type="Gene3D" id="3.30.565.10">
    <property type="entry name" value="Histidine kinase-like ATPase, C-terminal domain"/>
    <property type="match status" value="1"/>
</dbReference>
<dbReference type="Proteomes" id="UP000251889">
    <property type="component" value="Unassembled WGS sequence"/>
</dbReference>
<evidence type="ECO:0000259" key="2">
    <source>
        <dbReference type="Pfam" id="PF06580"/>
    </source>
</evidence>
<dbReference type="SUPFAM" id="SSF55874">
    <property type="entry name" value="ATPase domain of HSP90 chaperone/DNA topoisomerase II/histidine kinase"/>
    <property type="match status" value="1"/>
</dbReference>
<evidence type="ECO:0000313" key="4">
    <source>
        <dbReference type="Proteomes" id="UP000251889"/>
    </source>
</evidence>
<keyword evidence="1" id="KW-0812">Transmembrane</keyword>
<evidence type="ECO:0000256" key="1">
    <source>
        <dbReference type="SAM" id="Phobius"/>
    </source>
</evidence>
<dbReference type="AlphaFoldDB" id="A0A364Y6Y9"/>
<evidence type="ECO:0000313" key="3">
    <source>
        <dbReference type="EMBL" id="RAW02167.1"/>
    </source>
</evidence>
<name>A0A364Y6Y9_9BACT</name>
<dbReference type="InterPro" id="IPR036890">
    <property type="entry name" value="HATPase_C_sf"/>
</dbReference>
<dbReference type="Pfam" id="PF06580">
    <property type="entry name" value="His_kinase"/>
    <property type="match status" value="1"/>
</dbReference>
<protein>
    <submittedName>
        <fullName evidence="3">Histidine kinase</fullName>
    </submittedName>
</protein>
<keyword evidence="3" id="KW-0418">Kinase</keyword>
<keyword evidence="1" id="KW-0472">Membrane</keyword>
<dbReference type="InterPro" id="IPR010559">
    <property type="entry name" value="Sig_transdc_His_kin_internal"/>
</dbReference>
<dbReference type="EMBL" id="QMFY01000002">
    <property type="protein sequence ID" value="RAW02167.1"/>
    <property type="molecule type" value="Genomic_DNA"/>
</dbReference>
<keyword evidence="3" id="KW-0808">Transferase</keyword>
<dbReference type="GO" id="GO:0016020">
    <property type="term" value="C:membrane"/>
    <property type="evidence" value="ECO:0007669"/>
    <property type="project" value="InterPro"/>
</dbReference>
<sequence>MKIEGLITIITLIVAVASIALLFRYVVTLRQQVKDQGLTIKQLQTQQYDKLNLVETTLSPHLFKNILNSIQSHAYQTYFALDKLGNVLDYILYDSRQDFVTPKEEIVFIQNLIEINKIKLSPLFELQVKTKIDEDEEYYTKKILAPLISIDLIENAFKHADIQSADSFIKVVIELHGGMFSLVVANKISQKPPLLKQKSGLGIKTLDQRLQLIYGAYATIDRIQEGDQYIAQLKIKLRDYKIEMRSA</sequence>
<dbReference type="InterPro" id="IPR050640">
    <property type="entry name" value="Bact_2-comp_sensor_kinase"/>
</dbReference>
<keyword evidence="4" id="KW-1185">Reference proteome</keyword>
<feature type="domain" description="Signal transduction histidine kinase internal region" evidence="2">
    <location>
        <begin position="51"/>
        <end position="120"/>
    </location>
</feature>
<feature type="transmembrane region" description="Helical" evidence="1">
    <location>
        <begin position="6"/>
        <end position="27"/>
    </location>
</feature>
<proteinExistence type="predicted"/>
<dbReference type="GO" id="GO:0000155">
    <property type="term" value="F:phosphorelay sensor kinase activity"/>
    <property type="evidence" value="ECO:0007669"/>
    <property type="project" value="InterPro"/>
</dbReference>
<reference evidence="3 4" key="1">
    <citation type="submission" date="2018-06" db="EMBL/GenBank/DDBJ databases">
        <title>Chryseolinea flavus sp. nov., a member of the phylum Bacteroidetes isolated from soil.</title>
        <authorList>
            <person name="Li Y."/>
            <person name="Wang J."/>
        </authorList>
    </citation>
    <scope>NUCLEOTIDE SEQUENCE [LARGE SCALE GENOMIC DNA]</scope>
    <source>
        <strain evidence="3 4">SDU1-6</strain>
    </source>
</reference>
<keyword evidence="1" id="KW-1133">Transmembrane helix</keyword>
<dbReference type="RefSeq" id="WP_112745990.1">
    <property type="nucleotide sequence ID" value="NZ_QMFY01000002.1"/>
</dbReference>
<dbReference type="PANTHER" id="PTHR34220">
    <property type="entry name" value="SENSOR HISTIDINE KINASE YPDA"/>
    <property type="match status" value="1"/>
</dbReference>
<accession>A0A364Y6Y9</accession>
<organism evidence="3 4">
    <name type="scientific">Pseudochryseolinea flava</name>
    <dbReference type="NCBI Taxonomy" id="2059302"/>
    <lineage>
        <taxon>Bacteria</taxon>
        <taxon>Pseudomonadati</taxon>
        <taxon>Bacteroidota</taxon>
        <taxon>Cytophagia</taxon>
        <taxon>Cytophagales</taxon>
        <taxon>Fulvivirgaceae</taxon>
        <taxon>Pseudochryseolinea</taxon>
    </lineage>
</organism>
<dbReference type="PANTHER" id="PTHR34220:SF7">
    <property type="entry name" value="SENSOR HISTIDINE KINASE YPDA"/>
    <property type="match status" value="1"/>
</dbReference>
<dbReference type="OrthoDB" id="9809908at2"/>
<comment type="caution">
    <text evidence="3">The sequence shown here is derived from an EMBL/GenBank/DDBJ whole genome shotgun (WGS) entry which is preliminary data.</text>
</comment>